<evidence type="ECO:0000256" key="1">
    <source>
        <dbReference type="PROSITE-ProRule" id="PRU00047"/>
    </source>
</evidence>
<protein>
    <recommendedName>
        <fullName evidence="3">CCHC-type domain-containing protein</fullName>
    </recommendedName>
</protein>
<dbReference type="AlphaFoldDB" id="A0A150FX41"/>
<name>A0A150FX41_GONPE</name>
<dbReference type="PROSITE" id="PS50158">
    <property type="entry name" value="ZF_CCHC"/>
    <property type="match status" value="1"/>
</dbReference>
<dbReference type="STRING" id="33097.A0A150FX41"/>
<dbReference type="OrthoDB" id="556850at2759"/>
<dbReference type="EMBL" id="LSYV01000194">
    <property type="protein sequence ID" value="KXZ42148.1"/>
    <property type="molecule type" value="Genomic_DNA"/>
</dbReference>
<dbReference type="GO" id="GO:0008270">
    <property type="term" value="F:zinc ion binding"/>
    <property type="evidence" value="ECO:0007669"/>
    <property type="project" value="UniProtKB-KW"/>
</dbReference>
<keyword evidence="5" id="KW-1185">Reference proteome</keyword>
<gene>
    <name evidence="4" type="ORF">GPECTOR_195g328</name>
</gene>
<feature type="compositionally biased region" description="Low complexity" evidence="2">
    <location>
        <begin position="258"/>
        <end position="274"/>
    </location>
</feature>
<dbReference type="GO" id="GO:0003676">
    <property type="term" value="F:nucleic acid binding"/>
    <property type="evidence" value="ECO:0007669"/>
    <property type="project" value="InterPro"/>
</dbReference>
<dbReference type="Gene3D" id="4.10.60.10">
    <property type="entry name" value="Zinc finger, CCHC-type"/>
    <property type="match status" value="1"/>
</dbReference>
<sequence length="274" mass="30980">MKDVLKNLKPPLFSGDQKQDKMRWDEFAYKARAYFDTIGCSDAQRMITMPHLLTGDASLYWRMYIENRNHSFTSAMNELGTKFADRLMAEKARDKLRKLQYRGSVAQLTTMIDRHCLHIPDITDAEKSDRLIQCLPKDIRVAMAMQTANMTTAPPYQDLCTMAENIDHAIKSADQQSRPQASSSNSGNQMELNAINPSKFVPRNGRNKPASSKPAQAPSQAPKLSKLSPEEREELRRNNACFKCRQPGHDSKNCPTRKQGSSQQSAGSKNGKRR</sequence>
<evidence type="ECO:0000313" key="4">
    <source>
        <dbReference type="EMBL" id="KXZ42148.1"/>
    </source>
</evidence>
<dbReference type="SUPFAM" id="SSF57756">
    <property type="entry name" value="Retrovirus zinc finger-like domains"/>
    <property type="match status" value="1"/>
</dbReference>
<feature type="compositionally biased region" description="Polar residues" evidence="2">
    <location>
        <begin position="173"/>
        <end position="191"/>
    </location>
</feature>
<reference evidence="5" key="1">
    <citation type="journal article" date="2016" name="Nat. Commun.">
        <title>The Gonium pectorale genome demonstrates co-option of cell cycle regulation during the evolution of multicellularity.</title>
        <authorList>
            <person name="Hanschen E.R."/>
            <person name="Marriage T.N."/>
            <person name="Ferris P.J."/>
            <person name="Hamaji T."/>
            <person name="Toyoda A."/>
            <person name="Fujiyama A."/>
            <person name="Neme R."/>
            <person name="Noguchi H."/>
            <person name="Minakuchi Y."/>
            <person name="Suzuki M."/>
            <person name="Kawai-Toyooka H."/>
            <person name="Smith D.R."/>
            <person name="Sparks H."/>
            <person name="Anderson J."/>
            <person name="Bakaric R."/>
            <person name="Luria V."/>
            <person name="Karger A."/>
            <person name="Kirschner M.W."/>
            <person name="Durand P.M."/>
            <person name="Michod R.E."/>
            <person name="Nozaki H."/>
            <person name="Olson B.J."/>
        </authorList>
    </citation>
    <scope>NUCLEOTIDE SEQUENCE [LARGE SCALE GENOMIC DNA]</scope>
    <source>
        <strain evidence="5">NIES-2863</strain>
    </source>
</reference>
<evidence type="ECO:0000256" key="2">
    <source>
        <dbReference type="SAM" id="MobiDB-lite"/>
    </source>
</evidence>
<evidence type="ECO:0000313" key="5">
    <source>
        <dbReference type="Proteomes" id="UP000075714"/>
    </source>
</evidence>
<dbReference type="InterPro" id="IPR036875">
    <property type="entry name" value="Znf_CCHC_sf"/>
</dbReference>
<organism evidence="4 5">
    <name type="scientific">Gonium pectorale</name>
    <name type="common">Green alga</name>
    <dbReference type="NCBI Taxonomy" id="33097"/>
    <lineage>
        <taxon>Eukaryota</taxon>
        <taxon>Viridiplantae</taxon>
        <taxon>Chlorophyta</taxon>
        <taxon>core chlorophytes</taxon>
        <taxon>Chlorophyceae</taxon>
        <taxon>CS clade</taxon>
        <taxon>Chlamydomonadales</taxon>
        <taxon>Volvocaceae</taxon>
        <taxon>Gonium</taxon>
    </lineage>
</organism>
<dbReference type="Proteomes" id="UP000075714">
    <property type="component" value="Unassembled WGS sequence"/>
</dbReference>
<feature type="region of interest" description="Disordered" evidence="2">
    <location>
        <begin position="172"/>
        <end position="274"/>
    </location>
</feature>
<accession>A0A150FX41</accession>
<dbReference type="InterPro" id="IPR001878">
    <property type="entry name" value="Znf_CCHC"/>
</dbReference>
<keyword evidence="1" id="KW-0863">Zinc-finger</keyword>
<feature type="domain" description="CCHC-type" evidence="3">
    <location>
        <begin position="241"/>
        <end position="255"/>
    </location>
</feature>
<comment type="caution">
    <text evidence="4">The sequence shown here is derived from an EMBL/GenBank/DDBJ whole genome shotgun (WGS) entry which is preliminary data.</text>
</comment>
<evidence type="ECO:0000259" key="3">
    <source>
        <dbReference type="PROSITE" id="PS50158"/>
    </source>
</evidence>
<keyword evidence="1" id="KW-0479">Metal-binding</keyword>
<feature type="compositionally biased region" description="Low complexity" evidence="2">
    <location>
        <begin position="208"/>
        <end position="223"/>
    </location>
</feature>
<proteinExistence type="predicted"/>
<feature type="compositionally biased region" description="Basic and acidic residues" evidence="2">
    <location>
        <begin position="228"/>
        <end position="237"/>
    </location>
</feature>
<keyword evidence="1" id="KW-0862">Zinc</keyword>